<dbReference type="InterPro" id="IPR000109">
    <property type="entry name" value="POT_fam"/>
</dbReference>
<keyword evidence="3 7" id="KW-0812">Transmembrane</keyword>
<reference evidence="8" key="1">
    <citation type="submission" date="2023-02" db="EMBL/GenBank/DDBJ databases">
        <title>Genome of toxic invasive species Heracleum sosnowskyi carries increased number of genes despite the absence of recent whole-genome duplications.</title>
        <authorList>
            <person name="Schelkunov M."/>
            <person name="Shtratnikova V."/>
            <person name="Makarenko M."/>
            <person name="Klepikova A."/>
            <person name="Omelchenko D."/>
            <person name="Novikova G."/>
            <person name="Obukhova E."/>
            <person name="Bogdanov V."/>
            <person name="Penin A."/>
            <person name="Logacheva M."/>
        </authorList>
    </citation>
    <scope>NUCLEOTIDE SEQUENCE</scope>
    <source>
        <strain evidence="8">Hsosn_3</strain>
        <tissue evidence="8">Leaf</tissue>
    </source>
</reference>
<evidence type="ECO:0000256" key="2">
    <source>
        <dbReference type="ARBA" id="ARBA00005982"/>
    </source>
</evidence>
<accession>A0AAD8M7J0</accession>
<dbReference type="Gene3D" id="1.20.1250.20">
    <property type="entry name" value="MFS general substrate transporter like domains"/>
    <property type="match status" value="1"/>
</dbReference>
<dbReference type="PANTHER" id="PTHR11654">
    <property type="entry name" value="OLIGOPEPTIDE TRANSPORTER-RELATED"/>
    <property type="match status" value="1"/>
</dbReference>
<dbReference type="EMBL" id="JAUIZM010000009">
    <property type="protein sequence ID" value="KAK1365025.1"/>
    <property type="molecule type" value="Genomic_DNA"/>
</dbReference>
<gene>
    <name evidence="8" type="ORF">POM88_040586</name>
</gene>
<keyword evidence="9" id="KW-1185">Reference proteome</keyword>
<dbReference type="Pfam" id="PF00854">
    <property type="entry name" value="PTR2"/>
    <property type="match status" value="1"/>
</dbReference>
<evidence type="ECO:0000256" key="5">
    <source>
        <dbReference type="ARBA" id="ARBA00023136"/>
    </source>
</evidence>
<name>A0AAD8M7J0_9APIA</name>
<comment type="similarity">
    <text evidence="2">Belongs to the major facilitator superfamily. Proton-dependent oligopeptide transporter (POT/PTR) (TC 2.A.17) family.</text>
</comment>
<dbReference type="GO" id="GO:0016020">
    <property type="term" value="C:membrane"/>
    <property type="evidence" value="ECO:0007669"/>
    <property type="project" value="UniProtKB-SubCell"/>
</dbReference>
<dbReference type="InterPro" id="IPR036259">
    <property type="entry name" value="MFS_trans_sf"/>
</dbReference>
<evidence type="ECO:0000313" key="9">
    <source>
        <dbReference type="Proteomes" id="UP001237642"/>
    </source>
</evidence>
<keyword evidence="4 7" id="KW-1133">Transmembrane helix</keyword>
<protein>
    <submittedName>
        <fullName evidence="8">Isochorismatase family protein</fullName>
    </submittedName>
</protein>
<keyword evidence="5 7" id="KW-0472">Membrane</keyword>
<dbReference type="AlphaFoldDB" id="A0AAD8M7J0"/>
<feature type="transmembrane region" description="Helical" evidence="7">
    <location>
        <begin position="112"/>
        <end position="135"/>
    </location>
</feature>
<evidence type="ECO:0000256" key="3">
    <source>
        <dbReference type="ARBA" id="ARBA00022692"/>
    </source>
</evidence>
<evidence type="ECO:0000256" key="4">
    <source>
        <dbReference type="ARBA" id="ARBA00022989"/>
    </source>
</evidence>
<sequence length="211" mass="23952">MQVIVVSYKNRKLTLASLDSKMWYTLKDSEHNVPTDKLRFMNKACIIRDLEDISSEGVTPDLWNICTIDQVEELKTLIRVLPLWSTGIMMYIGPGSFMFLQAKSMDRRLIGSFEIPAGSFGMLQIGTIFHWIVLYEQVLLPLALKVRGKQVQLNVKARLGIGLFCGFISMVLSAFVEHKRRTKAIAQGLKDSPNSMINMSAYWLVSLIGYK</sequence>
<evidence type="ECO:0000256" key="1">
    <source>
        <dbReference type="ARBA" id="ARBA00004141"/>
    </source>
</evidence>
<reference evidence="8" key="2">
    <citation type="submission" date="2023-05" db="EMBL/GenBank/DDBJ databases">
        <authorList>
            <person name="Schelkunov M.I."/>
        </authorList>
    </citation>
    <scope>NUCLEOTIDE SEQUENCE</scope>
    <source>
        <strain evidence="8">Hsosn_3</strain>
        <tissue evidence="8">Leaf</tissue>
    </source>
</reference>
<comment type="caution">
    <text evidence="8">The sequence shown here is derived from an EMBL/GenBank/DDBJ whole genome shotgun (WGS) entry which is preliminary data.</text>
</comment>
<feature type="transmembrane region" description="Helical" evidence="7">
    <location>
        <begin position="81"/>
        <end position="100"/>
    </location>
</feature>
<dbReference type="Proteomes" id="UP001237642">
    <property type="component" value="Unassembled WGS sequence"/>
</dbReference>
<feature type="transmembrane region" description="Helical" evidence="7">
    <location>
        <begin position="155"/>
        <end position="176"/>
    </location>
</feature>
<evidence type="ECO:0000256" key="6">
    <source>
        <dbReference type="ARBA" id="ARBA00044504"/>
    </source>
</evidence>
<comment type="similarity">
    <text evidence="6">Belongs to the major facilitator superfamily. Phosphate:H(+) symporter (TC 2.A.1.9) family.</text>
</comment>
<comment type="subcellular location">
    <subcellularLocation>
        <location evidence="1">Membrane</location>
        <topology evidence="1">Multi-pass membrane protein</topology>
    </subcellularLocation>
</comment>
<dbReference type="GO" id="GO:0022857">
    <property type="term" value="F:transmembrane transporter activity"/>
    <property type="evidence" value="ECO:0007669"/>
    <property type="project" value="InterPro"/>
</dbReference>
<proteinExistence type="inferred from homology"/>
<evidence type="ECO:0000313" key="8">
    <source>
        <dbReference type="EMBL" id="KAK1365025.1"/>
    </source>
</evidence>
<organism evidence="8 9">
    <name type="scientific">Heracleum sosnowskyi</name>
    <dbReference type="NCBI Taxonomy" id="360622"/>
    <lineage>
        <taxon>Eukaryota</taxon>
        <taxon>Viridiplantae</taxon>
        <taxon>Streptophyta</taxon>
        <taxon>Embryophyta</taxon>
        <taxon>Tracheophyta</taxon>
        <taxon>Spermatophyta</taxon>
        <taxon>Magnoliopsida</taxon>
        <taxon>eudicotyledons</taxon>
        <taxon>Gunneridae</taxon>
        <taxon>Pentapetalae</taxon>
        <taxon>asterids</taxon>
        <taxon>campanulids</taxon>
        <taxon>Apiales</taxon>
        <taxon>Apiaceae</taxon>
        <taxon>Apioideae</taxon>
        <taxon>apioid superclade</taxon>
        <taxon>Tordylieae</taxon>
        <taxon>Tordyliinae</taxon>
        <taxon>Heracleum</taxon>
    </lineage>
</organism>
<evidence type="ECO:0000256" key="7">
    <source>
        <dbReference type="SAM" id="Phobius"/>
    </source>
</evidence>